<dbReference type="PRINTS" id="PR00625">
    <property type="entry name" value="JDOMAIN"/>
</dbReference>
<dbReference type="InParanoid" id="A0A2V0PGD5"/>
<dbReference type="STRING" id="307507.A0A2V0PGD5"/>
<dbReference type="PANTHER" id="PTHR43096:SF52">
    <property type="entry name" value="DNAJ HOMOLOG 1, MITOCHONDRIAL-RELATED"/>
    <property type="match status" value="1"/>
</dbReference>
<dbReference type="PANTHER" id="PTHR43096">
    <property type="entry name" value="DNAJ HOMOLOG 1, MITOCHONDRIAL-RELATED"/>
    <property type="match status" value="1"/>
</dbReference>
<dbReference type="InterPro" id="IPR036671">
    <property type="entry name" value="DPH_MB_sf"/>
</dbReference>
<organism evidence="4 5">
    <name type="scientific">Raphidocelis subcapitata</name>
    <dbReference type="NCBI Taxonomy" id="307507"/>
    <lineage>
        <taxon>Eukaryota</taxon>
        <taxon>Viridiplantae</taxon>
        <taxon>Chlorophyta</taxon>
        <taxon>core chlorophytes</taxon>
        <taxon>Chlorophyceae</taxon>
        <taxon>CS clade</taxon>
        <taxon>Sphaeropleales</taxon>
        <taxon>Selenastraceae</taxon>
        <taxon>Raphidocelis</taxon>
    </lineage>
</organism>
<dbReference type="FunCoup" id="A0A2V0PGD5">
    <property type="interactions" value="1375"/>
</dbReference>
<dbReference type="Pfam" id="PF00226">
    <property type="entry name" value="DnaJ"/>
    <property type="match status" value="1"/>
</dbReference>
<evidence type="ECO:0000259" key="3">
    <source>
        <dbReference type="PROSITE" id="PS50076"/>
    </source>
</evidence>
<dbReference type="PROSITE" id="PS00636">
    <property type="entry name" value="DNAJ_1"/>
    <property type="match status" value="1"/>
</dbReference>
<feature type="domain" description="J" evidence="3">
    <location>
        <begin position="6"/>
        <end position="104"/>
    </location>
</feature>
<feature type="compositionally biased region" description="Gly residues" evidence="2">
    <location>
        <begin position="222"/>
        <end position="254"/>
    </location>
</feature>
<accession>A0A2V0PGD5</accession>
<gene>
    <name evidence="4" type="ORF">Rsub_10798</name>
</gene>
<proteinExistence type="predicted"/>
<dbReference type="InterPro" id="IPR018253">
    <property type="entry name" value="DnaJ_domain_CS"/>
</dbReference>
<protein>
    <recommendedName>
        <fullName evidence="3">J domain-containing protein</fullName>
    </recommendedName>
</protein>
<dbReference type="CDD" id="cd06257">
    <property type="entry name" value="DnaJ"/>
    <property type="match status" value="1"/>
</dbReference>
<dbReference type="InterPro" id="IPR001623">
    <property type="entry name" value="DnaJ_domain"/>
</dbReference>
<dbReference type="SUPFAM" id="SSF144217">
    <property type="entry name" value="CSL zinc finger"/>
    <property type="match status" value="1"/>
</dbReference>
<dbReference type="GO" id="GO:0042026">
    <property type="term" value="P:protein refolding"/>
    <property type="evidence" value="ECO:0007669"/>
    <property type="project" value="TreeGrafter"/>
</dbReference>
<dbReference type="EMBL" id="BDRX01000130">
    <property type="protein sequence ID" value="GBF98609.1"/>
    <property type="molecule type" value="Genomic_DNA"/>
</dbReference>
<keyword evidence="1" id="KW-0143">Chaperone</keyword>
<dbReference type="AlphaFoldDB" id="A0A2V0PGD5"/>
<dbReference type="SMART" id="SM00271">
    <property type="entry name" value="DnaJ"/>
    <property type="match status" value="1"/>
</dbReference>
<feature type="compositionally biased region" description="Low complexity" evidence="2">
    <location>
        <begin position="255"/>
        <end position="273"/>
    </location>
</feature>
<name>A0A2V0PGD5_9CHLO</name>
<sequence>MAAGIDHYALLGVPRHASAEEIKAAYHRAALRLHPDKHEAGRRGEEAGQRGDEASAPGGGSSGRVGAAAAGSGVWAATVQFTALQEAWQTLRDPQARVRYDRLQTQRELRATVTLQDEIDLGEMEEEEAGPGPDCEGCAGAGAGVGAATGAVAGAVAGGVAGAGARAVPATVRTYVCRCGDVYALRPGEFDPRELEAVVVPCCSCSNHILVRLPRPPDSSGCDGGGGGGSGSGAGGRVGESGAVGGNGGQGGGATPPAGAAAAEAAAVGAAQG</sequence>
<feature type="region of interest" description="Disordered" evidence="2">
    <location>
        <begin position="33"/>
        <end position="67"/>
    </location>
</feature>
<evidence type="ECO:0000256" key="1">
    <source>
        <dbReference type="ARBA" id="ARBA00023186"/>
    </source>
</evidence>
<dbReference type="PROSITE" id="PS50076">
    <property type="entry name" value="DNAJ_2"/>
    <property type="match status" value="1"/>
</dbReference>
<evidence type="ECO:0000313" key="5">
    <source>
        <dbReference type="Proteomes" id="UP000247498"/>
    </source>
</evidence>
<evidence type="ECO:0000256" key="2">
    <source>
        <dbReference type="SAM" id="MobiDB-lite"/>
    </source>
</evidence>
<reference evidence="4 5" key="1">
    <citation type="journal article" date="2018" name="Sci. Rep.">
        <title>Raphidocelis subcapitata (=Pseudokirchneriella subcapitata) provides an insight into genome evolution and environmental adaptations in the Sphaeropleales.</title>
        <authorList>
            <person name="Suzuki S."/>
            <person name="Yamaguchi H."/>
            <person name="Nakajima N."/>
            <person name="Kawachi M."/>
        </authorList>
    </citation>
    <scope>NUCLEOTIDE SEQUENCE [LARGE SCALE GENOMIC DNA]</scope>
    <source>
        <strain evidence="4 5">NIES-35</strain>
    </source>
</reference>
<dbReference type="Gene3D" id="1.10.287.110">
    <property type="entry name" value="DnaJ domain"/>
    <property type="match status" value="1"/>
</dbReference>
<comment type="caution">
    <text evidence="4">The sequence shown here is derived from an EMBL/GenBank/DDBJ whole genome shotgun (WGS) entry which is preliminary data.</text>
</comment>
<feature type="compositionally biased region" description="Basic and acidic residues" evidence="2">
    <location>
        <begin position="33"/>
        <end position="53"/>
    </location>
</feature>
<evidence type="ECO:0000313" key="4">
    <source>
        <dbReference type="EMBL" id="GBF98609.1"/>
    </source>
</evidence>
<dbReference type="SUPFAM" id="SSF46565">
    <property type="entry name" value="Chaperone J-domain"/>
    <property type="match status" value="1"/>
</dbReference>
<dbReference type="GO" id="GO:0005737">
    <property type="term" value="C:cytoplasm"/>
    <property type="evidence" value="ECO:0007669"/>
    <property type="project" value="TreeGrafter"/>
</dbReference>
<dbReference type="InterPro" id="IPR036869">
    <property type="entry name" value="J_dom_sf"/>
</dbReference>
<dbReference type="Proteomes" id="UP000247498">
    <property type="component" value="Unassembled WGS sequence"/>
</dbReference>
<feature type="region of interest" description="Disordered" evidence="2">
    <location>
        <begin position="218"/>
        <end position="273"/>
    </location>
</feature>
<keyword evidence="5" id="KW-1185">Reference proteome</keyword>
<dbReference type="Gene3D" id="3.10.660.10">
    <property type="entry name" value="DPH Zinc finger"/>
    <property type="match status" value="1"/>
</dbReference>
<dbReference type="OrthoDB" id="513584at2759"/>
<dbReference type="GO" id="GO:0051082">
    <property type="term" value="F:unfolded protein binding"/>
    <property type="evidence" value="ECO:0007669"/>
    <property type="project" value="TreeGrafter"/>
</dbReference>